<comment type="similarity">
    <text evidence="1">Belongs to the P-Pant transferase superfamily. Gsp/Sfp/HetI/AcpT family.</text>
</comment>
<evidence type="ECO:0000313" key="5">
    <source>
        <dbReference type="EMBL" id="MBO9205526.1"/>
    </source>
</evidence>
<dbReference type="InterPro" id="IPR008278">
    <property type="entry name" value="4-PPantetheinyl_Trfase_dom"/>
</dbReference>
<name>A0ABS3Z7U0_9BACT</name>
<reference evidence="5 6" key="1">
    <citation type="submission" date="2021-03" db="EMBL/GenBank/DDBJ databases">
        <title>Assistant Professor.</title>
        <authorList>
            <person name="Huq M.A."/>
        </authorList>
    </citation>
    <scope>NUCLEOTIDE SEQUENCE [LARGE SCALE GENOMIC DNA]</scope>
    <source>
        <strain evidence="5 6">MAH-29</strain>
    </source>
</reference>
<dbReference type="SUPFAM" id="SSF56214">
    <property type="entry name" value="4'-phosphopantetheinyl transferase"/>
    <property type="match status" value="2"/>
</dbReference>
<dbReference type="Pfam" id="PF22624">
    <property type="entry name" value="AASDHPPT_N"/>
    <property type="match status" value="1"/>
</dbReference>
<dbReference type="Proteomes" id="UP000677244">
    <property type="component" value="Unassembled WGS sequence"/>
</dbReference>
<dbReference type="EMBL" id="JAGHKO010000024">
    <property type="protein sequence ID" value="MBO9205526.1"/>
    <property type="molecule type" value="Genomic_DNA"/>
</dbReference>
<dbReference type="Gene3D" id="3.90.470.20">
    <property type="entry name" value="4'-phosphopantetheinyl transferase domain"/>
    <property type="match status" value="2"/>
</dbReference>
<evidence type="ECO:0000259" key="3">
    <source>
        <dbReference type="Pfam" id="PF01648"/>
    </source>
</evidence>
<dbReference type="Pfam" id="PF01648">
    <property type="entry name" value="ACPS"/>
    <property type="match status" value="1"/>
</dbReference>
<evidence type="ECO:0000256" key="1">
    <source>
        <dbReference type="ARBA" id="ARBA00010990"/>
    </source>
</evidence>
<dbReference type="PANTHER" id="PTHR12215:SF10">
    <property type="entry name" value="L-AMINOADIPATE-SEMIALDEHYDE DEHYDROGENASE-PHOSPHOPANTETHEINYL TRANSFERASE"/>
    <property type="match status" value="1"/>
</dbReference>
<protein>
    <submittedName>
        <fullName evidence="5">4'-phosphopantetheinyl transferase superfamily protein</fullName>
    </submittedName>
</protein>
<dbReference type="InterPro" id="IPR037143">
    <property type="entry name" value="4-PPantetheinyl_Trfase_dom_sf"/>
</dbReference>
<feature type="domain" description="4'-phosphopantetheinyl transferase" evidence="3">
    <location>
        <begin position="105"/>
        <end position="181"/>
    </location>
</feature>
<keyword evidence="2 5" id="KW-0808">Transferase</keyword>
<dbReference type="InterPro" id="IPR050559">
    <property type="entry name" value="P-Pant_transferase_sf"/>
</dbReference>
<evidence type="ECO:0000313" key="6">
    <source>
        <dbReference type="Proteomes" id="UP000677244"/>
    </source>
</evidence>
<dbReference type="RefSeq" id="WP_209145171.1">
    <property type="nucleotide sequence ID" value="NZ_JAGHKO010000024.1"/>
</dbReference>
<accession>A0ABS3Z7U0</accession>
<comment type="caution">
    <text evidence="5">The sequence shown here is derived from an EMBL/GenBank/DDBJ whole genome shotgun (WGS) entry which is preliminary data.</text>
</comment>
<keyword evidence="6" id="KW-1185">Reference proteome</keyword>
<proteinExistence type="inferred from homology"/>
<evidence type="ECO:0000259" key="4">
    <source>
        <dbReference type="Pfam" id="PF22624"/>
    </source>
</evidence>
<sequence length="220" mass="25501">MKSIAVYYTGFFQMLPADCYNRYLQQLPVQMQEKNNRFVRWQDKMADLLGKMLLLKALRSFGYQAQSLQCLQFNENNRPYLNTQTDFNISHSGNYVACAITNGIRVGIDIEEIRPVQLYDFKHVMTTSQWHSIAIAEDPLREFYRAWTIKESVIKADGKGMSLPLTAIEFDKGNAYVGSLTWKLIEWGIDPGYAACMATDYQADDLHIEYYRYACHKLDV</sequence>
<dbReference type="GO" id="GO:0016740">
    <property type="term" value="F:transferase activity"/>
    <property type="evidence" value="ECO:0007669"/>
    <property type="project" value="UniProtKB-KW"/>
</dbReference>
<evidence type="ECO:0000256" key="2">
    <source>
        <dbReference type="ARBA" id="ARBA00022679"/>
    </source>
</evidence>
<dbReference type="InterPro" id="IPR055066">
    <property type="entry name" value="AASDHPPT_N"/>
</dbReference>
<gene>
    <name evidence="5" type="ORF">J7I42_34870</name>
</gene>
<dbReference type="PANTHER" id="PTHR12215">
    <property type="entry name" value="PHOSPHOPANTETHEINE TRANSFERASE"/>
    <property type="match status" value="1"/>
</dbReference>
<organism evidence="5 6">
    <name type="scientific">Niastella soli</name>
    <dbReference type="NCBI Taxonomy" id="2821487"/>
    <lineage>
        <taxon>Bacteria</taxon>
        <taxon>Pseudomonadati</taxon>
        <taxon>Bacteroidota</taxon>
        <taxon>Chitinophagia</taxon>
        <taxon>Chitinophagales</taxon>
        <taxon>Chitinophagaceae</taxon>
        <taxon>Niastella</taxon>
    </lineage>
</organism>
<feature type="domain" description="4'-phosphopantetheinyl transferase N-terminal" evidence="4">
    <location>
        <begin position="21"/>
        <end position="99"/>
    </location>
</feature>